<protein>
    <submittedName>
        <fullName evidence="2">Sterol carrier protein</fullName>
    </submittedName>
</protein>
<dbReference type="Pfam" id="PF02036">
    <property type="entry name" value="SCP2"/>
    <property type="match status" value="1"/>
</dbReference>
<reference evidence="2 3" key="1">
    <citation type="submission" date="2017-05" db="EMBL/GenBank/DDBJ databases">
        <authorList>
            <person name="Varghese N."/>
            <person name="Submissions S."/>
        </authorList>
    </citation>
    <scope>NUCLEOTIDE SEQUENCE [LARGE SCALE GENOMIC DNA]</scope>
    <source>
        <strain evidence="2 3">DSM 29506</strain>
    </source>
</reference>
<sequence>MGITMTLSEIAEMIRSGVASSHFTDSLKFDCGDAGVLVIADRTVSLEDQDTDVTLKMTAENVEKLIKGKLNPMTAVMTGKIKLSGNPAIAMKLKELL</sequence>
<proteinExistence type="predicted"/>
<accession>A0A521AX36</accession>
<gene>
    <name evidence="2" type="ORF">SAMN06265173_101418</name>
</gene>
<dbReference type="Gene3D" id="3.30.1050.10">
    <property type="entry name" value="SCP2 sterol-binding domain"/>
    <property type="match status" value="1"/>
</dbReference>
<dbReference type="SUPFAM" id="SSF55718">
    <property type="entry name" value="SCP-like"/>
    <property type="match status" value="1"/>
</dbReference>
<dbReference type="InterPro" id="IPR003033">
    <property type="entry name" value="SCP2_sterol-bd_dom"/>
</dbReference>
<evidence type="ECO:0000259" key="1">
    <source>
        <dbReference type="Pfam" id="PF02036"/>
    </source>
</evidence>
<feature type="domain" description="SCP2" evidence="1">
    <location>
        <begin position="26"/>
        <end position="97"/>
    </location>
</feature>
<dbReference type="EMBL" id="FXTO01000001">
    <property type="protein sequence ID" value="SMO39344.1"/>
    <property type="molecule type" value="Genomic_DNA"/>
</dbReference>
<keyword evidence="3" id="KW-1185">Reference proteome</keyword>
<evidence type="ECO:0000313" key="2">
    <source>
        <dbReference type="EMBL" id="SMO39344.1"/>
    </source>
</evidence>
<dbReference type="Proteomes" id="UP000316030">
    <property type="component" value="Unassembled WGS sequence"/>
</dbReference>
<dbReference type="AlphaFoldDB" id="A0A521AX36"/>
<name>A0A521AX36_9RHOB</name>
<dbReference type="InterPro" id="IPR036527">
    <property type="entry name" value="SCP2_sterol-bd_dom_sf"/>
</dbReference>
<organism evidence="2 3">
    <name type="scientific">Thalassovita litoralis</name>
    <dbReference type="NCBI Taxonomy" id="1010611"/>
    <lineage>
        <taxon>Bacteria</taxon>
        <taxon>Pseudomonadati</taxon>
        <taxon>Pseudomonadota</taxon>
        <taxon>Alphaproteobacteria</taxon>
        <taxon>Rhodobacterales</taxon>
        <taxon>Roseobacteraceae</taxon>
        <taxon>Thalassovita</taxon>
    </lineage>
</organism>
<evidence type="ECO:0000313" key="3">
    <source>
        <dbReference type="Proteomes" id="UP000316030"/>
    </source>
</evidence>